<evidence type="ECO:0000256" key="4">
    <source>
        <dbReference type="ARBA" id="ARBA00024428"/>
    </source>
</evidence>
<gene>
    <name evidence="7" type="primary">DNAAF8</name>
</gene>
<evidence type="ECO:0000313" key="7">
    <source>
        <dbReference type="Ensembl" id="ENSVURP00010017827.1"/>
    </source>
</evidence>
<reference evidence="7" key="2">
    <citation type="submission" date="2025-08" db="UniProtKB">
        <authorList>
            <consortium name="Ensembl"/>
        </authorList>
    </citation>
    <scope>IDENTIFICATION</scope>
</reference>
<evidence type="ECO:0000256" key="5">
    <source>
        <dbReference type="ARBA" id="ARBA00030565"/>
    </source>
</evidence>
<comment type="subcellular location">
    <subcellularLocation>
        <location evidence="3">Dynein axonemal particle</location>
    </subcellularLocation>
</comment>
<dbReference type="Proteomes" id="UP000314987">
    <property type="component" value="Unassembled WGS sequence"/>
</dbReference>
<dbReference type="GeneTree" id="ENSGT00390000015381"/>
<evidence type="ECO:0000256" key="1">
    <source>
        <dbReference type="ARBA" id="ARBA00022490"/>
    </source>
</evidence>
<feature type="region of interest" description="Disordered" evidence="6">
    <location>
        <begin position="453"/>
        <end position="472"/>
    </location>
</feature>
<dbReference type="AlphaFoldDB" id="A0A4X2L9W8"/>
<keyword evidence="8" id="KW-1185">Reference proteome</keyword>
<name>A0A4X2L9W8_VOMUR</name>
<keyword evidence="1" id="KW-0963">Cytoplasm</keyword>
<proteinExistence type="predicted"/>
<dbReference type="InterPro" id="IPR031531">
    <property type="entry name" value="DNAAF8"/>
</dbReference>
<dbReference type="Ensembl" id="ENSVURT00010020248.1">
    <property type="protein sequence ID" value="ENSVURP00010017827.1"/>
    <property type="gene ID" value="ENSVURG00010013624.1"/>
</dbReference>
<protein>
    <recommendedName>
        <fullName evidence="4">Dynein axonemal assembly factor 8</fullName>
    </recommendedName>
    <alternativeName>
        <fullName evidence="5">Dynein axonemal-associated protein 1</fullName>
    </alternativeName>
</protein>
<dbReference type="Pfam" id="PF15773">
    <property type="entry name" value="DAAP1"/>
    <property type="match status" value="2"/>
</dbReference>
<evidence type="ECO:0000256" key="2">
    <source>
        <dbReference type="ARBA" id="ARBA00024177"/>
    </source>
</evidence>
<sequence>MASNDKQDHPTGQNQLPCLYDTSIWGSILASVKEQLPSFDSDSSSSDEEDGELFIFQRDEENLIPDLTEELADDPDIQQLLESVINTGKNWYGGIKDSAILEGKDASKPLLIGPAFADIEEIQTGIHLRITEKSAQWQKGDWDLFRSSAQALITGPQEEEFSTSTYKKGLTTDNLGTGNLSSSEESDSTSIKAIRKERRKMIEKNILCKEIKKFPLESLSCSQFTEPTTHEPTESEDMKEKMPAKHEGLKLQSLEILDEWDLDKILQNLEAQKNQGECATGVTCWEVDPSFKGRGSLVSKTQDRLMEQLVALCAKQSKDLSLPHEKPSDKLCHPMEDQIRSSSSDSSIESEEETPDVRDEKGPRERISQGPRDQTGKSYLLQQLRAFQKTSRSRGTETKVIAQEGHNTLEAETFEDVAKSGIRRKQHVVTRDTHQHTSVRPLGSQYLPLLDQEAKGRGENQKGTDENLDSEKFIVELATPLNKTRETSSWKN</sequence>
<organism evidence="7 8">
    <name type="scientific">Vombatus ursinus</name>
    <name type="common">Common wombat</name>
    <dbReference type="NCBI Taxonomy" id="29139"/>
    <lineage>
        <taxon>Eukaryota</taxon>
        <taxon>Metazoa</taxon>
        <taxon>Chordata</taxon>
        <taxon>Craniata</taxon>
        <taxon>Vertebrata</taxon>
        <taxon>Euteleostomi</taxon>
        <taxon>Mammalia</taxon>
        <taxon>Metatheria</taxon>
        <taxon>Diprotodontia</taxon>
        <taxon>Vombatidae</taxon>
        <taxon>Vombatus</taxon>
    </lineage>
</organism>
<feature type="region of interest" description="Disordered" evidence="6">
    <location>
        <begin position="320"/>
        <end position="378"/>
    </location>
</feature>
<dbReference type="PANTHER" id="PTHR35977">
    <property type="entry name" value="CHROMOSOME 16 OPEN READING FRAME 71"/>
    <property type="match status" value="1"/>
</dbReference>
<dbReference type="PANTHER" id="PTHR35977:SF1">
    <property type="entry name" value="DYNEIN AXONEMAL ASSEMBLY FACTOR 8"/>
    <property type="match status" value="1"/>
</dbReference>
<reference evidence="8" key="1">
    <citation type="submission" date="2018-12" db="EMBL/GenBank/DDBJ databases">
        <authorList>
            <person name="Yazar S."/>
        </authorList>
    </citation>
    <scope>NUCLEOTIDE SEQUENCE [LARGE SCALE GENOMIC DNA]</scope>
</reference>
<reference evidence="7" key="3">
    <citation type="submission" date="2025-09" db="UniProtKB">
        <authorList>
            <consortium name="Ensembl"/>
        </authorList>
    </citation>
    <scope>IDENTIFICATION</scope>
</reference>
<feature type="compositionally biased region" description="Basic and acidic residues" evidence="6">
    <location>
        <begin position="320"/>
        <end position="339"/>
    </location>
</feature>
<feature type="compositionally biased region" description="Basic and acidic residues" evidence="6">
    <location>
        <begin position="355"/>
        <end position="367"/>
    </location>
</feature>
<comment type="function">
    <text evidence="2">In cyliated cells, dynein axonemal particle-specific protein required for deployment of ODA to the axoneme. Interacts with outer dynein arm (ODA) subunits.</text>
</comment>
<evidence type="ECO:0000256" key="3">
    <source>
        <dbReference type="ARBA" id="ARBA00024190"/>
    </source>
</evidence>
<evidence type="ECO:0000256" key="6">
    <source>
        <dbReference type="SAM" id="MobiDB-lite"/>
    </source>
</evidence>
<dbReference type="GO" id="GO:0120293">
    <property type="term" value="C:dynein axonemal particle"/>
    <property type="evidence" value="ECO:0007669"/>
    <property type="project" value="UniProtKB-SubCell"/>
</dbReference>
<dbReference type="GO" id="GO:0070840">
    <property type="term" value="F:dynein complex binding"/>
    <property type="evidence" value="ECO:0007669"/>
    <property type="project" value="InterPro"/>
</dbReference>
<accession>A0A4X2L9W8</accession>
<evidence type="ECO:0000313" key="8">
    <source>
        <dbReference type="Proteomes" id="UP000314987"/>
    </source>
</evidence>